<evidence type="ECO:0000313" key="1">
    <source>
        <dbReference type="EMBL" id="UGY06186.1"/>
    </source>
</evidence>
<dbReference type="EMBL" id="CP088282">
    <property type="protein sequence ID" value="UGY06186.1"/>
    <property type="molecule type" value="Genomic_DNA"/>
</dbReference>
<sequence length="454" mass="49742">MMSKGPSAILASDEVDAIARGAVAEGEAGRTQAASQKIQPLRKAQRHQAEAAMALLWIVDRRSLTREEAADILAEIADAHDDNIAILSRLGLCLEAVRDIDDLNAPPPEHPVFQTMVAKLGRLARRYEGQPEQEQVLRGLATAARMMARQHDAIAEDSLQRLIEIDPQKSAHHYNLGLFYKTRGRFAEGVAANRAAASLSEEAVDSTEWNLAICATGARDAATALGVWKRMEQKIEPGRFGLPEGGYPACKVRLAARPLAERTADRDDPGEEETVWIERLSPCHGIVRSVLYGDLGVDYGDVILMDGAPITHHTYGDEQIPVFPHLATLLRRNYQFFAFAGTQQTARQLADISGELDGDAVIYSHSESLKIMCANCWRNPEIDHAEHETVEKHVVAGRIAASPDIAPAQLLDMIDKAIAERGSCQLYAPDLCAAAGQLARERIDRRRFALLTGN</sequence>
<reference evidence="1 2" key="1">
    <citation type="journal article" date="2021" name="Int. J. Syst. Evol. Microbiol.">
        <title>Bradyrhizobium septentrionale sp. nov. (sv. septentrionale) and Bradyrhizobium quebecense sp. nov. (sv. septentrionale) associated with legumes native to Canada possess rearranged symbiosis genes and numerous insertion sequences.</title>
        <authorList>
            <person name="Bromfield E.S.P."/>
            <person name="Cloutier S."/>
        </authorList>
    </citation>
    <scope>NUCLEOTIDE SEQUENCE [LARGE SCALE GENOMIC DNA]</scope>
    <source>
        <strain evidence="1 2">12S5</strain>
    </source>
</reference>
<accession>A0ACD3VII2</accession>
<proteinExistence type="predicted"/>
<evidence type="ECO:0000313" key="2">
    <source>
        <dbReference type="Proteomes" id="UP000692816"/>
    </source>
</evidence>
<name>A0ACD3VII2_9BRAD</name>
<organism evidence="1 2">
    <name type="scientific">Bradyrhizobium quebecense</name>
    <dbReference type="NCBI Taxonomy" id="2748629"/>
    <lineage>
        <taxon>Bacteria</taxon>
        <taxon>Pseudomonadati</taxon>
        <taxon>Pseudomonadota</taxon>
        <taxon>Alphaproteobacteria</taxon>
        <taxon>Hyphomicrobiales</taxon>
        <taxon>Nitrobacteraceae</taxon>
        <taxon>Bradyrhizobium</taxon>
    </lineage>
</organism>
<gene>
    <name evidence="1" type="ORF">J4P68_0016250</name>
</gene>
<protein>
    <submittedName>
        <fullName evidence="1">Prenyltransferase</fullName>
    </submittedName>
</protein>
<keyword evidence="2" id="KW-1185">Reference proteome</keyword>
<dbReference type="Proteomes" id="UP000692816">
    <property type="component" value="Chromosome"/>
</dbReference>